<dbReference type="GO" id="GO:1904680">
    <property type="term" value="F:peptide transmembrane transporter activity"/>
    <property type="evidence" value="ECO:0007669"/>
    <property type="project" value="TreeGrafter"/>
</dbReference>
<dbReference type="PANTHER" id="PTHR30290:SF10">
    <property type="entry name" value="PERIPLASMIC OLIGOPEPTIDE-BINDING PROTEIN-RELATED"/>
    <property type="match status" value="1"/>
</dbReference>
<evidence type="ECO:0000256" key="1">
    <source>
        <dbReference type="ARBA" id="ARBA00004193"/>
    </source>
</evidence>
<dbReference type="GO" id="GO:0043190">
    <property type="term" value="C:ATP-binding cassette (ABC) transporter complex"/>
    <property type="evidence" value="ECO:0007669"/>
    <property type="project" value="InterPro"/>
</dbReference>
<dbReference type="InterPro" id="IPR030678">
    <property type="entry name" value="Peptide/Ni-bd"/>
</dbReference>
<dbReference type="PIRSF" id="PIRSF002741">
    <property type="entry name" value="MppA"/>
    <property type="match status" value="1"/>
</dbReference>
<comment type="similarity">
    <text evidence="2">Belongs to the bacterial solute-binding protein 5 family.</text>
</comment>
<feature type="signal peptide" evidence="6">
    <location>
        <begin position="1"/>
        <end position="22"/>
    </location>
</feature>
<keyword evidence="5" id="KW-0653">Protein transport</keyword>
<dbReference type="Gene3D" id="3.10.105.10">
    <property type="entry name" value="Dipeptide-binding Protein, Domain 3"/>
    <property type="match status" value="1"/>
</dbReference>
<comment type="subcellular location">
    <subcellularLocation>
        <location evidence="1">Cell membrane</location>
        <topology evidence="1">Lipid-anchor</topology>
    </subcellularLocation>
</comment>
<keyword evidence="4 6" id="KW-0732">Signal</keyword>
<evidence type="ECO:0000256" key="5">
    <source>
        <dbReference type="ARBA" id="ARBA00022856"/>
    </source>
</evidence>
<keyword evidence="3" id="KW-0813">Transport</keyword>
<dbReference type="SUPFAM" id="SSF53850">
    <property type="entry name" value="Periplasmic binding protein-like II"/>
    <property type="match status" value="1"/>
</dbReference>
<dbReference type="FunFam" id="3.90.76.10:FF:000001">
    <property type="entry name" value="Oligopeptide ABC transporter substrate-binding protein"/>
    <property type="match status" value="1"/>
</dbReference>
<protein>
    <submittedName>
        <fullName evidence="8">Dipeptide-binding protein DppE</fullName>
    </submittedName>
</protein>
<gene>
    <name evidence="8" type="primary">dppE_1</name>
    <name evidence="8" type="ORF">LH5_00015</name>
</gene>
<dbReference type="Gene3D" id="3.40.190.10">
    <property type="entry name" value="Periplasmic binding protein-like II"/>
    <property type="match status" value="1"/>
</dbReference>
<dbReference type="AlphaFoldDB" id="A0A3Q8SN68"/>
<accession>A0A3Q8SN68</accession>
<feature type="domain" description="Solute-binding protein family 5" evidence="7">
    <location>
        <begin position="78"/>
        <end position="465"/>
    </location>
</feature>
<dbReference type="PROSITE" id="PS51257">
    <property type="entry name" value="PROKAR_LIPOPROTEIN"/>
    <property type="match status" value="1"/>
</dbReference>
<dbReference type="GeneID" id="99756206"/>
<evidence type="ECO:0000256" key="4">
    <source>
        <dbReference type="ARBA" id="ARBA00022729"/>
    </source>
</evidence>
<dbReference type="PROSITE" id="PS01040">
    <property type="entry name" value="SBP_BACTERIAL_5"/>
    <property type="match status" value="1"/>
</dbReference>
<dbReference type="Proteomes" id="UP000267945">
    <property type="component" value="Chromosome"/>
</dbReference>
<organism evidence="8 9">
    <name type="scientific">Lactobacillus helveticus</name>
    <name type="common">Lactobacillus suntoryeus</name>
    <dbReference type="NCBI Taxonomy" id="1587"/>
    <lineage>
        <taxon>Bacteria</taxon>
        <taxon>Bacillati</taxon>
        <taxon>Bacillota</taxon>
        <taxon>Bacilli</taxon>
        <taxon>Lactobacillales</taxon>
        <taxon>Lactobacillaceae</taxon>
        <taxon>Lactobacillus</taxon>
    </lineage>
</organism>
<dbReference type="GO" id="GO:0042597">
    <property type="term" value="C:periplasmic space"/>
    <property type="evidence" value="ECO:0007669"/>
    <property type="project" value="UniProtKB-ARBA"/>
</dbReference>
<evidence type="ECO:0000259" key="7">
    <source>
        <dbReference type="Pfam" id="PF00496"/>
    </source>
</evidence>
<proteinExistence type="inferred from homology"/>
<dbReference type="EMBL" id="CP019581">
    <property type="protein sequence ID" value="AZK90277.1"/>
    <property type="molecule type" value="Genomic_DNA"/>
</dbReference>
<keyword evidence="5" id="KW-0571">Peptide transport</keyword>
<evidence type="ECO:0000313" key="8">
    <source>
        <dbReference type="EMBL" id="AZK90277.1"/>
    </source>
</evidence>
<dbReference type="InterPro" id="IPR023765">
    <property type="entry name" value="SBP_5_CS"/>
</dbReference>
<evidence type="ECO:0000256" key="3">
    <source>
        <dbReference type="ARBA" id="ARBA00022448"/>
    </source>
</evidence>
<sequence>MKKLLKALAGGLVTTSAATMLAACSNSKADSRDYEKSLTWMTTSEVQTLDQNKMVDTSSSEQATNVFEGLNHVDNNGKVEPGVATVSTVSKDGLTWTFKLRKDAKWSNGEPVTANDFVYSLRRVMDPKTQSQQQNNYQAVKNAPEVVAGKKSPTSLGVEAKDKHTLVVHLTHPVPYFKTLTASSWNPVSEKAVKKYGKKYGTASKYMVYNGPFVSTGWTGSNLSWKLKKNNYYWNKKNVKLNTVNYTVVKTPATDYTLYQSGKLDGAFLDTQASKQLKHQTGYRVFRSDRTEYLTYNVSKNKDMANVNLRRAFSMVLNRKELASTVGGANTVATTFTAPQETVNGMNFNKYFAEQNATSKYTEFNKKAGQALFDKALKELGKSKVEFTLGGDDDDLSKKVMEYVQSQLESTFGKKVEVHVQSMPKTTRVSNMLNGKYDVDFTGLTTGYNDPYAMLSVMMSGGNYNFGKWSNKQYDQYLTLSSEEMNVKKRLTDLVKAEQVLDDQQPLTPLYHDGQAWMVRRNVHGLVFNGSFDFRNTFVTK</sequence>
<dbReference type="InterPro" id="IPR000914">
    <property type="entry name" value="SBP_5_dom"/>
</dbReference>
<dbReference type="PANTHER" id="PTHR30290">
    <property type="entry name" value="PERIPLASMIC BINDING COMPONENT OF ABC TRANSPORTER"/>
    <property type="match status" value="1"/>
</dbReference>
<feature type="chain" id="PRO_5039059202" evidence="6">
    <location>
        <begin position="23"/>
        <end position="541"/>
    </location>
</feature>
<dbReference type="RefSeq" id="WP_014918495.1">
    <property type="nucleotide sequence ID" value="NZ_CP019581.1"/>
</dbReference>
<dbReference type="Pfam" id="PF00496">
    <property type="entry name" value="SBP_bac_5"/>
    <property type="match status" value="1"/>
</dbReference>
<name>A0A3Q8SN68_LACHE</name>
<dbReference type="InterPro" id="IPR039424">
    <property type="entry name" value="SBP_5"/>
</dbReference>
<evidence type="ECO:0000256" key="6">
    <source>
        <dbReference type="SAM" id="SignalP"/>
    </source>
</evidence>
<dbReference type="Gene3D" id="3.90.76.10">
    <property type="entry name" value="Dipeptide-binding Protein, Domain 1"/>
    <property type="match status" value="1"/>
</dbReference>
<evidence type="ECO:0000256" key="2">
    <source>
        <dbReference type="ARBA" id="ARBA00005695"/>
    </source>
</evidence>
<dbReference type="GO" id="GO:0015833">
    <property type="term" value="P:peptide transport"/>
    <property type="evidence" value="ECO:0007669"/>
    <property type="project" value="UniProtKB-KW"/>
</dbReference>
<reference evidence="8 9" key="1">
    <citation type="submission" date="2017-02" db="EMBL/GenBank/DDBJ databases">
        <title>Complete genome sequence of Lactobacillus helveticus.</title>
        <authorList>
            <person name="Kim J.F."/>
            <person name="Chung Y."/>
            <person name="Kwak M."/>
        </authorList>
    </citation>
    <scope>NUCLEOTIDE SEQUENCE [LARGE SCALE GENOMIC DNA]</scope>
    <source>
        <strain evidence="8 9">LH5</strain>
    </source>
</reference>
<dbReference type="CDD" id="cd08504">
    <property type="entry name" value="PBP2_OppA"/>
    <property type="match status" value="1"/>
</dbReference>
<evidence type="ECO:0000313" key="9">
    <source>
        <dbReference type="Proteomes" id="UP000267945"/>
    </source>
</evidence>